<dbReference type="STRING" id="4572.M7ZPI6"/>
<proteinExistence type="predicted"/>
<dbReference type="EMBL" id="KD236862">
    <property type="protein sequence ID" value="EMS49984.1"/>
    <property type="molecule type" value="Genomic_DNA"/>
</dbReference>
<evidence type="ECO:0000313" key="1">
    <source>
        <dbReference type="EMBL" id="EMS49984.1"/>
    </source>
</evidence>
<gene>
    <name evidence="1" type="ORF">TRIUR3_18832</name>
</gene>
<name>M7ZPI6_TRIUA</name>
<protein>
    <submittedName>
        <fullName evidence="1">Uncharacterized protein</fullName>
    </submittedName>
</protein>
<sequence length="76" mass="7744">MASSPLASPARRALLLSSFLLCFLPRHVAAGAAGAAGYVTVSTASFAASSATCDEPGPGGKGDQLNYQCELNREQN</sequence>
<accession>M7ZPI6</accession>
<dbReference type="AlphaFoldDB" id="M7ZPI6"/>
<organism evidence="1">
    <name type="scientific">Triticum urartu</name>
    <name type="common">Red wild einkorn</name>
    <name type="synonym">Crithodium urartu</name>
    <dbReference type="NCBI Taxonomy" id="4572"/>
    <lineage>
        <taxon>Eukaryota</taxon>
        <taxon>Viridiplantae</taxon>
        <taxon>Streptophyta</taxon>
        <taxon>Embryophyta</taxon>
        <taxon>Tracheophyta</taxon>
        <taxon>Spermatophyta</taxon>
        <taxon>Magnoliopsida</taxon>
        <taxon>Liliopsida</taxon>
        <taxon>Poales</taxon>
        <taxon>Poaceae</taxon>
        <taxon>BOP clade</taxon>
        <taxon>Pooideae</taxon>
        <taxon>Triticodae</taxon>
        <taxon>Triticeae</taxon>
        <taxon>Triticinae</taxon>
        <taxon>Triticum</taxon>
    </lineage>
</organism>
<reference evidence="1" key="1">
    <citation type="journal article" date="2013" name="Nature">
        <title>Draft genome of the wheat A-genome progenitor Triticum urartu.</title>
        <authorList>
            <person name="Ling H.Q."/>
            <person name="Zhao S."/>
            <person name="Liu D."/>
            <person name="Wang J."/>
            <person name="Sun H."/>
            <person name="Zhang C."/>
            <person name="Fan H."/>
            <person name="Li D."/>
            <person name="Dong L."/>
            <person name="Tao Y."/>
            <person name="Gao C."/>
            <person name="Wu H."/>
            <person name="Li Y."/>
            <person name="Cui Y."/>
            <person name="Guo X."/>
            <person name="Zheng S."/>
            <person name="Wang B."/>
            <person name="Yu K."/>
            <person name="Liang Q."/>
            <person name="Yang W."/>
            <person name="Lou X."/>
            <person name="Chen J."/>
            <person name="Feng M."/>
            <person name="Jian J."/>
            <person name="Zhang X."/>
            <person name="Luo G."/>
            <person name="Jiang Y."/>
            <person name="Liu J."/>
            <person name="Wang Z."/>
            <person name="Sha Y."/>
            <person name="Zhang B."/>
            <person name="Wu H."/>
            <person name="Tang D."/>
            <person name="Shen Q."/>
            <person name="Xue P."/>
            <person name="Zou S."/>
            <person name="Wang X."/>
            <person name="Liu X."/>
            <person name="Wang F."/>
            <person name="Yang Y."/>
            <person name="An X."/>
            <person name="Dong Z."/>
            <person name="Zhang K."/>
            <person name="Zhang X."/>
            <person name="Luo M.C."/>
            <person name="Dvorak J."/>
            <person name="Tong Y."/>
            <person name="Wang J."/>
            <person name="Yang H."/>
            <person name="Li Z."/>
            <person name="Wang D."/>
            <person name="Zhang A."/>
            <person name="Wang J."/>
        </authorList>
    </citation>
    <scope>NUCLEOTIDE SEQUENCE</scope>
</reference>